<reference evidence="2 3" key="1">
    <citation type="submission" date="2019-03" db="EMBL/GenBank/DDBJ databases">
        <title>Single cell metagenomics reveals metabolic interactions within the superorganism composed of flagellate Streblomastix strix and complex community of Bacteroidetes bacteria on its surface.</title>
        <authorList>
            <person name="Treitli S.C."/>
            <person name="Kolisko M."/>
            <person name="Husnik F."/>
            <person name="Keeling P."/>
            <person name="Hampl V."/>
        </authorList>
    </citation>
    <scope>NUCLEOTIDE SEQUENCE [LARGE SCALE GENOMIC DNA]</scope>
    <source>
        <strain evidence="2">ST1C</strain>
    </source>
</reference>
<comment type="caution">
    <text evidence="2">The sequence shown here is derived from an EMBL/GenBank/DDBJ whole genome shotgun (WGS) entry which is preliminary data.</text>
</comment>
<evidence type="ECO:0000256" key="1">
    <source>
        <dbReference type="SAM" id="MobiDB-lite"/>
    </source>
</evidence>
<feature type="compositionally biased region" description="Low complexity" evidence="1">
    <location>
        <begin position="144"/>
        <end position="155"/>
    </location>
</feature>
<dbReference type="Proteomes" id="UP000324800">
    <property type="component" value="Unassembled WGS sequence"/>
</dbReference>
<feature type="compositionally biased region" description="Basic and acidic residues" evidence="1">
    <location>
        <begin position="185"/>
        <end position="199"/>
    </location>
</feature>
<organism evidence="2 3">
    <name type="scientific">Streblomastix strix</name>
    <dbReference type="NCBI Taxonomy" id="222440"/>
    <lineage>
        <taxon>Eukaryota</taxon>
        <taxon>Metamonada</taxon>
        <taxon>Preaxostyla</taxon>
        <taxon>Oxymonadida</taxon>
        <taxon>Streblomastigidae</taxon>
        <taxon>Streblomastix</taxon>
    </lineage>
</organism>
<accession>A0A5J4WBH0</accession>
<feature type="compositionally biased region" description="Acidic residues" evidence="1">
    <location>
        <begin position="201"/>
        <end position="212"/>
    </location>
</feature>
<proteinExistence type="predicted"/>
<evidence type="ECO:0000313" key="3">
    <source>
        <dbReference type="Proteomes" id="UP000324800"/>
    </source>
</evidence>
<gene>
    <name evidence="2" type="ORF">EZS28_012233</name>
</gene>
<feature type="compositionally biased region" description="Basic and acidic residues" evidence="1">
    <location>
        <begin position="156"/>
        <end position="172"/>
    </location>
</feature>
<name>A0A5J4WBH0_9EUKA</name>
<feature type="region of interest" description="Disordered" evidence="1">
    <location>
        <begin position="137"/>
        <end position="212"/>
    </location>
</feature>
<sequence length="212" mass="23932">MISDVLTPSYPIRLQKQVSGFNTPFLIRDASPIEPEENKTIKFPAMKANMNKKLNFKLIKILNLERQDHFIQLITNKNQEIQTVHNPTANYPQSPHLQNQAKLKGKLQYPNKGYNQPMTMILEAKQVNQSPYPICPQGVPKLESTPTLLTTSYPSRSREKGGSSLVTEDKSAKRSKVKYISAGSKKQEKGSNSKNHSEIVPDSETDQPEQLD</sequence>
<dbReference type="AlphaFoldDB" id="A0A5J4WBH0"/>
<evidence type="ECO:0000313" key="2">
    <source>
        <dbReference type="EMBL" id="KAA6392241.1"/>
    </source>
</evidence>
<dbReference type="EMBL" id="SNRW01002612">
    <property type="protein sequence ID" value="KAA6392241.1"/>
    <property type="molecule type" value="Genomic_DNA"/>
</dbReference>
<protein>
    <submittedName>
        <fullName evidence="2">Uncharacterized protein</fullName>
    </submittedName>
</protein>